<dbReference type="AlphaFoldDB" id="A0A4Y7SZ00"/>
<organism evidence="1 2">
    <name type="scientific">Coprinellus micaceus</name>
    <name type="common">Glistening ink-cap mushroom</name>
    <name type="synonym">Coprinus micaceus</name>
    <dbReference type="NCBI Taxonomy" id="71717"/>
    <lineage>
        <taxon>Eukaryota</taxon>
        <taxon>Fungi</taxon>
        <taxon>Dikarya</taxon>
        <taxon>Basidiomycota</taxon>
        <taxon>Agaricomycotina</taxon>
        <taxon>Agaricomycetes</taxon>
        <taxon>Agaricomycetidae</taxon>
        <taxon>Agaricales</taxon>
        <taxon>Agaricineae</taxon>
        <taxon>Psathyrellaceae</taxon>
        <taxon>Coprinellus</taxon>
    </lineage>
</organism>
<comment type="caution">
    <text evidence="1">The sequence shown here is derived from an EMBL/GenBank/DDBJ whole genome shotgun (WGS) entry which is preliminary data.</text>
</comment>
<evidence type="ECO:0000313" key="2">
    <source>
        <dbReference type="Proteomes" id="UP000298030"/>
    </source>
</evidence>
<dbReference type="Proteomes" id="UP000298030">
    <property type="component" value="Unassembled WGS sequence"/>
</dbReference>
<keyword evidence="2" id="KW-1185">Reference proteome</keyword>
<gene>
    <name evidence="1" type="ORF">FA13DRAFT_1737062</name>
</gene>
<sequence length="125" mass="14331">MRESWPFGWLSCWSGMRMTPWIRWQSQDPYTSKSRFSDETKGKAGPSLGLLPLCNCPSPGLRSSFNNFGAQCLHRGVGTSFLLQSGMQIPITWKHDSILSHQSLDLHSSHFWALSFFLQRYVLHI</sequence>
<name>A0A4Y7SZ00_COPMI</name>
<dbReference type="EMBL" id="QPFP01000045">
    <property type="protein sequence ID" value="TEB26858.1"/>
    <property type="molecule type" value="Genomic_DNA"/>
</dbReference>
<accession>A0A4Y7SZ00</accession>
<proteinExistence type="predicted"/>
<protein>
    <submittedName>
        <fullName evidence="1">Uncharacterized protein</fullName>
    </submittedName>
</protein>
<reference evidence="1 2" key="1">
    <citation type="journal article" date="2019" name="Nat. Ecol. Evol.">
        <title>Megaphylogeny resolves global patterns of mushroom evolution.</title>
        <authorList>
            <person name="Varga T."/>
            <person name="Krizsan K."/>
            <person name="Foldi C."/>
            <person name="Dima B."/>
            <person name="Sanchez-Garcia M."/>
            <person name="Sanchez-Ramirez S."/>
            <person name="Szollosi G.J."/>
            <person name="Szarkandi J.G."/>
            <person name="Papp V."/>
            <person name="Albert L."/>
            <person name="Andreopoulos W."/>
            <person name="Angelini C."/>
            <person name="Antonin V."/>
            <person name="Barry K.W."/>
            <person name="Bougher N.L."/>
            <person name="Buchanan P."/>
            <person name="Buyck B."/>
            <person name="Bense V."/>
            <person name="Catcheside P."/>
            <person name="Chovatia M."/>
            <person name="Cooper J."/>
            <person name="Damon W."/>
            <person name="Desjardin D."/>
            <person name="Finy P."/>
            <person name="Geml J."/>
            <person name="Haridas S."/>
            <person name="Hughes K."/>
            <person name="Justo A."/>
            <person name="Karasinski D."/>
            <person name="Kautmanova I."/>
            <person name="Kiss B."/>
            <person name="Kocsube S."/>
            <person name="Kotiranta H."/>
            <person name="LaButti K.M."/>
            <person name="Lechner B.E."/>
            <person name="Liimatainen K."/>
            <person name="Lipzen A."/>
            <person name="Lukacs Z."/>
            <person name="Mihaltcheva S."/>
            <person name="Morgado L.N."/>
            <person name="Niskanen T."/>
            <person name="Noordeloos M.E."/>
            <person name="Ohm R.A."/>
            <person name="Ortiz-Santana B."/>
            <person name="Ovrebo C."/>
            <person name="Racz N."/>
            <person name="Riley R."/>
            <person name="Savchenko A."/>
            <person name="Shiryaev A."/>
            <person name="Soop K."/>
            <person name="Spirin V."/>
            <person name="Szebenyi C."/>
            <person name="Tomsovsky M."/>
            <person name="Tulloss R.E."/>
            <person name="Uehling J."/>
            <person name="Grigoriev I.V."/>
            <person name="Vagvolgyi C."/>
            <person name="Papp T."/>
            <person name="Martin F.M."/>
            <person name="Miettinen O."/>
            <person name="Hibbett D.S."/>
            <person name="Nagy L.G."/>
        </authorList>
    </citation>
    <scope>NUCLEOTIDE SEQUENCE [LARGE SCALE GENOMIC DNA]</scope>
    <source>
        <strain evidence="1 2">FP101781</strain>
    </source>
</reference>
<evidence type="ECO:0000313" key="1">
    <source>
        <dbReference type="EMBL" id="TEB26858.1"/>
    </source>
</evidence>